<feature type="transmembrane region" description="Helical" evidence="2">
    <location>
        <begin position="128"/>
        <end position="151"/>
    </location>
</feature>
<dbReference type="HOGENOM" id="CLU_1320686_0_0_1"/>
<dbReference type="Proteomes" id="UP000027195">
    <property type="component" value="Unassembled WGS sequence"/>
</dbReference>
<protein>
    <submittedName>
        <fullName evidence="3">Uncharacterized protein</fullName>
    </submittedName>
</protein>
<feature type="transmembrane region" description="Helical" evidence="2">
    <location>
        <begin position="63"/>
        <end position="83"/>
    </location>
</feature>
<feature type="region of interest" description="Disordered" evidence="1">
    <location>
        <begin position="1"/>
        <end position="20"/>
    </location>
</feature>
<evidence type="ECO:0000256" key="2">
    <source>
        <dbReference type="SAM" id="Phobius"/>
    </source>
</evidence>
<evidence type="ECO:0000256" key="1">
    <source>
        <dbReference type="SAM" id="MobiDB-lite"/>
    </source>
</evidence>
<feature type="transmembrane region" description="Helical" evidence="2">
    <location>
        <begin position="31"/>
        <end position="51"/>
    </location>
</feature>
<keyword evidence="2" id="KW-0472">Membrane</keyword>
<gene>
    <name evidence="3" type="ORF">BOTBODRAFT_365443</name>
</gene>
<proteinExistence type="predicted"/>
<dbReference type="AlphaFoldDB" id="A0A067MDP3"/>
<evidence type="ECO:0000313" key="3">
    <source>
        <dbReference type="EMBL" id="KDQ13689.1"/>
    </source>
</evidence>
<keyword evidence="4" id="KW-1185">Reference proteome</keyword>
<accession>A0A067MDP3</accession>
<dbReference type="EMBL" id="KL198042">
    <property type="protein sequence ID" value="KDQ13689.1"/>
    <property type="molecule type" value="Genomic_DNA"/>
</dbReference>
<evidence type="ECO:0000313" key="4">
    <source>
        <dbReference type="Proteomes" id="UP000027195"/>
    </source>
</evidence>
<dbReference type="InParanoid" id="A0A067MDP3"/>
<sequence>MYDPLSSTEPTRRGSLQSALEQSPDVTRYRYYVSITLGATALTNLTCASILQASSSQEWCDLTFTMSTIFTASVALFALFISVWYTAPLWLEIGFSSFMTGTSIWVFIKWIGAHRGGLLRPWLNATQVGAALTLGPSLILHTFLWALKAFWRNSLALPLRKALKRISNARMESGAALIVQKSYLGLCSRGNVPSSRLRLQVKNLMATP</sequence>
<keyword evidence="2" id="KW-1133">Transmembrane helix</keyword>
<organism evidence="3 4">
    <name type="scientific">Botryobasidium botryosum (strain FD-172 SS1)</name>
    <dbReference type="NCBI Taxonomy" id="930990"/>
    <lineage>
        <taxon>Eukaryota</taxon>
        <taxon>Fungi</taxon>
        <taxon>Dikarya</taxon>
        <taxon>Basidiomycota</taxon>
        <taxon>Agaricomycotina</taxon>
        <taxon>Agaricomycetes</taxon>
        <taxon>Cantharellales</taxon>
        <taxon>Botryobasidiaceae</taxon>
        <taxon>Botryobasidium</taxon>
    </lineage>
</organism>
<feature type="transmembrane region" description="Helical" evidence="2">
    <location>
        <begin position="89"/>
        <end position="108"/>
    </location>
</feature>
<reference evidence="4" key="1">
    <citation type="journal article" date="2014" name="Proc. Natl. Acad. Sci. U.S.A.">
        <title>Extensive sampling of basidiomycete genomes demonstrates inadequacy of the white-rot/brown-rot paradigm for wood decay fungi.</title>
        <authorList>
            <person name="Riley R."/>
            <person name="Salamov A.A."/>
            <person name="Brown D.W."/>
            <person name="Nagy L.G."/>
            <person name="Floudas D."/>
            <person name="Held B.W."/>
            <person name="Levasseur A."/>
            <person name="Lombard V."/>
            <person name="Morin E."/>
            <person name="Otillar R."/>
            <person name="Lindquist E.A."/>
            <person name="Sun H."/>
            <person name="LaButti K.M."/>
            <person name="Schmutz J."/>
            <person name="Jabbour D."/>
            <person name="Luo H."/>
            <person name="Baker S.E."/>
            <person name="Pisabarro A.G."/>
            <person name="Walton J.D."/>
            <person name="Blanchette R.A."/>
            <person name="Henrissat B."/>
            <person name="Martin F."/>
            <person name="Cullen D."/>
            <person name="Hibbett D.S."/>
            <person name="Grigoriev I.V."/>
        </authorList>
    </citation>
    <scope>NUCLEOTIDE SEQUENCE [LARGE SCALE GENOMIC DNA]</scope>
    <source>
        <strain evidence="4">FD-172 SS1</strain>
    </source>
</reference>
<name>A0A067MDP3_BOTB1</name>
<keyword evidence="2" id="KW-0812">Transmembrane</keyword>